<evidence type="ECO:0000256" key="3">
    <source>
        <dbReference type="ARBA" id="ARBA00011073"/>
    </source>
</evidence>
<evidence type="ECO:0000313" key="15">
    <source>
        <dbReference type="Proteomes" id="UP000318138"/>
    </source>
</evidence>
<dbReference type="Gene3D" id="3.40.50.200">
    <property type="entry name" value="Peptidase S8/S53 domain"/>
    <property type="match status" value="1"/>
</dbReference>
<dbReference type="InterPro" id="IPR023827">
    <property type="entry name" value="Peptidase_S8_Asp-AS"/>
</dbReference>
<feature type="active site" description="Charge relay system" evidence="10">
    <location>
        <position position="125"/>
    </location>
</feature>
<feature type="active site" description="Charge relay system" evidence="10">
    <location>
        <position position="313"/>
    </location>
</feature>
<comment type="similarity">
    <text evidence="3 10 11">Belongs to the peptidase S8 family.</text>
</comment>
<protein>
    <submittedName>
        <fullName evidence="14">S8 family serine peptidase</fullName>
    </submittedName>
</protein>
<evidence type="ECO:0000259" key="13">
    <source>
        <dbReference type="Pfam" id="PF00082"/>
    </source>
</evidence>
<dbReference type="InterPro" id="IPR034202">
    <property type="entry name" value="Subtilisin_Carlsberg-like"/>
</dbReference>
<evidence type="ECO:0000256" key="1">
    <source>
        <dbReference type="ARBA" id="ARBA00001913"/>
    </source>
</evidence>
<evidence type="ECO:0000256" key="7">
    <source>
        <dbReference type="ARBA" id="ARBA00022801"/>
    </source>
</evidence>
<dbReference type="Gene3D" id="3.30.70.80">
    <property type="entry name" value="Peptidase S8 propeptide/proteinase inhibitor I9"/>
    <property type="match status" value="1"/>
</dbReference>
<dbReference type="InterPro" id="IPR022398">
    <property type="entry name" value="Peptidase_S8_His-AS"/>
</dbReference>
<dbReference type="InterPro" id="IPR015500">
    <property type="entry name" value="Peptidase_S8_subtilisin-rel"/>
</dbReference>
<proteinExistence type="inferred from homology"/>
<evidence type="ECO:0000256" key="8">
    <source>
        <dbReference type="ARBA" id="ARBA00022825"/>
    </source>
</evidence>
<dbReference type="GO" id="GO:0006508">
    <property type="term" value="P:proteolysis"/>
    <property type="evidence" value="ECO:0007669"/>
    <property type="project" value="UniProtKB-KW"/>
</dbReference>
<dbReference type="Gene3D" id="2.60.40.1930">
    <property type="match status" value="1"/>
</dbReference>
<reference evidence="15" key="1">
    <citation type="submission" date="2019-07" db="EMBL/GenBank/DDBJ databases">
        <title>Bacillus alkalisoli sp. nov. isolated from saline soil.</title>
        <authorList>
            <person name="Sun J.-Q."/>
            <person name="Xu L."/>
        </authorList>
    </citation>
    <scope>NUCLEOTIDE SEQUENCE [LARGE SCALE GENOMIC DNA]</scope>
    <source>
        <strain evidence="15">M4U3P1</strain>
    </source>
</reference>
<dbReference type="InterPro" id="IPR050131">
    <property type="entry name" value="Peptidase_S8_subtilisin-like"/>
</dbReference>
<dbReference type="RefSeq" id="WP_176008550.1">
    <property type="nucleotide sequence ID" value="NZ_CP041372.2"/>
</dbReference>
<dbReference type="EMBL" id="CP041372">
    <property type="protein sequence ID" value="QKS70514.1"/>
    <property type="molecule type" value="Genomic_DNA"/>
</dbReference>
<evidence type="ECO:0000256" key="5">
    <source>
        <dbReference type="ARBA" id="ARBA00022670"/>
    </source>
</evidence>
<evidence type="ECO:0000256" key="9">
    <source>
        <dbReference type="ARBA" id="ARBA00022837"/>
    </source>
</evidence>
<dbReference type="AlphaFoldDB" id="A0A859FD61"/>
<dbReference type="Pfam" id="PF00082">
    <property type="entry name" value="Peptidase_S8"/>
    <property type="match status" value="1"/>
</dbReference>
<dbReference type="InterPro" id="IPR000209">
    <property type="entry name" value="Peptidase_S8/S53_dom"/>
</dbReference>
<dbReference type="PANTHER" id="PTHR43806:SF11">
    <property type="entry name" value="CEREVISIN-RELATED"/>
    <property type="match status" value="1"/>
</dbReference>
<evidence type="ECO:0000256" key="4">
    <source>
        <dbReference type="ARBA" id="ARBA00022525"/>
    </source>
</evidence>
<dbReference type="InterPro" id="IPR023828">
    <property type="entry name" value="Peptidase_S8_Ser-AS"/>
</dbReference>
<evidence type="ECO:0000256" key="6">
    <source>
        <dbReference type="ARBA" id="ARBA00022723"/>
    </source>
</evidence>
<dbReference type="CDD" id="cd07477">
    <property type="entry name" value="Peptidases_S8_Subtilisin_subset"/>
    <property type="match status" value="1"/>
</dbReference>
<name>A0A859FD61_9BACI</name>
<dbReference type="Proteomes" id="UP000318138">
    <property type="component" value="Chromosome"/>
</dbReference>
<feature type="domain" description="Peptidase S8/S53" evidence="13">
    <location>
        <begin position="116"/>
        <end position="361"/>
    </location>
</feature>
<keyword evidence="12" id="KW-0732">Signal</keyword>
<evidence type="ECO:0000256" key="11">
    <source>
        <dbReference type="RuleBase" id="RU003355"/>
    </source>
</evidence>
<keyword evidence="15" id="KW-1185">Reference proteome</keyword>
<comment type="cofactor">
    <cofactor evidence="1">
        <name>Ca(2+)</name>
        <dbReference type="ChEBI" id="CHEBI:29108"/>
    </cofactor>
</comment>
<dbReference type="PROSITE" id="PS51892">
    <property type="entry name" value="SUBTILASE"/>
    <property type="match status" value="1"/>
</dbReference>
<sequence length="486" mass="50755">MKKLFALLLISTFVIGLFPVSSFAAINLPQERVIVTFKQSVDRAAITSIGGQLTRQYRNIPAVAMTVPSASIQRLKNNPNVLSVEKDLPVRVSSQTEDYGNVKVQAPKARQAGFTGKGVKVAVIDSGIAPHSDLKIAGGASFVSYTNSFADDHGHGTHVAGIIAAQNNTIGTLGVAPDVSLYGVKVLDQQGSGFQSGLIAGIDWAITNKMDIVNLSLGSSTATSALKTAVDKAQSQGITLVAAAGNKGNPNGTGDTVDFPARYDSVIAVAATDIRDARGSFSATGNTVEVAAPGVSITSTVLNNGYGRKSGTSMAAPHVAGVLALLKQANPQASPSQLRAELQKSSVDLGVTGRDAHYGFGLVQAPTVRAQAPTIMSPAPEPPAVTETFTSVSTDKATYRVPNRVRMTTKVVTVNEEPIASAMVQVKVTDPAGKVRSYRGRTGKNGSISFTMSTTRQFPRGTYTVQSDSSLKDHASSSATTTFVFR</sequence>
<gene>
    <name evidence="14" type="ORF">FLK61_27575</name>
</gene>
<evidence type="ECO:0000313" key="14">
    <source>
        <dbReference type="EMBL" id="QKS70514.1"/>
    </source>
</evidence>
<dbReference type="PROSITE" id="PS00138">
    <property type="entry name" value="SUBTILASE_SER"/>
    <property type="match status" value="1"/>
</dbReference>
<dbReference type="PANTHER" id="PTHR43806">
    <property type="entry name" value="PEPTIDASE S8"/>
    <property type="match status" value="1"/>
</dbReference>
<evidence type="ECO:0000256" key="10">
    <source>
        <dbReference type="PROSITE-ProRule" id="PRU01240"/>
    </source>
</evidence>
<feature type="signal peptide" evidence="12">
    <location>
        <begin position="1"/>
        <end position="24"/>
    </location>
</feature>
<dbReference type="PROSITE" id="PS00136">
    <property type="entry name" value="SUBTILASE_ASP"/>
    <property type="match status" value="1"/>
</dbReference>
<dbReference type="SUPFAM" id="SSF52743">
    <property type="entry name" value="Subtilisin-like"/>
    <property type="match status" value="1"/>
</dbReference>
<dbReference type="GO" id="GO:0046872">
    <property type="term" value="F:metal ion binding"/>
    <property type="evidence" value="ECO:0007669"/>
    <property type="project" value="UniProtKB-KW"/>
</dbReference>
<keyword evidence="5 10" id="KW-0645">Protease</keyword>
<feature type="active site" description="Charge relay system" evidence="10">
    <location>
        <position position="155"/>
    </location>
</feature>
<dbReference type="SUPFAM" id="SSF54897">
    <property type="entry name" value="Protease propeptides/inhibitors"/>
    <property type="match status" value="1"/>
</dbReference>
<keyword evidence="8 10" id="KW-0720">Serine protease</keyword>
<evidence type="ECO:0000256" key="2">
    <source>
        <dbReference type="ARBA" id="ARBA00004613"/>
    </source>
</evidence>
<keyword evidence="6" id="KW-0479">Metal-binding</keyword>
<dbReference type="KEGG" id="psua:FLK61_27575"/>
<evidence type="ECO:0000256" key="12">
    <source>
        <dbReference type="SAM" id="SignalP"/>
    </source>
</evidence>
<dbReference type="PROSITE" id="PS00137">
    <property type="entry name" value="SUBTILASE_HIS"/>
    <property type="match status" value="1"/>
</dbReference>
<dbReference type="PRINTS" id="PR00723">
    <property type="entry name" value="SUBTILISIN"/>
</dbReference>
<keyword evidence="4" id="KW-0964">Secreted</keyword>
<dbReference type="InterPro" id="IPR037045">
    <property type="entry name" value="S8pro/Inhibitor_I9_sf"/>
</dbReference>
<comment type="subcellular location">
    <subcellularLocation>
        <location evidence="2">Secreted</location>
    </subcellularLocation>
</comment>
<organism evidence="14 15">
    <name type="scientific">Paenalkalicoccus suaedae</name>
    <dbReference type="NCBI Taxonomy" id="2592382"/>
    <lineage>
        <taxon>Bacteria</taxon>
        <taxon>Bacillati</taxon>
        <taxon>Bacillota</taxon>
        <taxon>Bacilli</taxon>
        <taxon>Bacillales</taxon>
        <taxon>Bacillaceae</taxon>
        <taxon>Paenalkalicoccus</taxon>
    </lineage>
</organism>
<keyword evidence="9" id="KW-0106">Calcium</keyword>
<accession>A0A859FD61</accession>
<keyword evidence="7 10" id="KW-0378">Hydrolase</keyword>
<feature type="chain" id="PRO_5032889210" evidence="12">
    <location>
        <begin position="25"/>
        <end position="486"/>
    </location>
</feature>
<dbReference type="GO" id="GO:0005576">
    <property type="term" value="C:extracellular region"/>
    <property type="evidence" value="ECO:0007669"/>
    <property type="project" value="UniProtKB-SubCell"/>
</dbReference>
<dbReference type="GO" id="GO:0004252">
    <property type="term" value="F:serine-type endopeptidase activity"/>
    <property type="evidence" value="ECO:0007669"/>
    <property type="project" value="UniProtKB-UniRule"/>
</dbReference>
<dbReference type="InterPro" id="IPR036852">
    <property type="entry name" value="Peptidase_S8/S53_dom_sf"/>
</dbReference>